<sequence>MGEPDFLRHIVTKVLTPTTLDVKRLDEARKLLAKAEAKYNFSSYGGEPERLADYLLSPDFINLVFIIGVNLSKKLLHIVNESYNNQKIKDAVNKILEELDGYSGEETNQLMMYK</sequence>
<dbReference type="EMBL" id="CP013694">
    <property type="protein sequence ID" value="ALU30419.1"/>
    <property type="molecule type" value="Genomic_DNA"/>
</dbReference>
<dbReference type="PaxDb" id="1435377-SUSAZ_06695"/>
<accession>A0A0U2W228</accession>
<dbReference type="Proteomes" id="UP000065473">
    <property type="component" value="Chromosome"/>
</dbReference>
<dbReference type="GeneID" id="14551899"/>
<name>A0A0U2W228_9CREN</name>
<proteinExistence type="predicted"/>
<evidence type="ECO:0000313" key="4">
    <source>
        <dbReference type="Proteomes" id="UP000065473"/>
    </source>
</evidence>
<reference evidence="3 4" key="1">
    <citation type="submission" date="2015-12" db="EMBL/GenBank/DDBJ databases">
        <title>A stable core within a dynamic pangenome in Sulfolobus acidocaldarius.</title>
        <authorList>
            <person name="Anderson R."/>
            <person name="Kouris A."/>
            <person name="Seward C."/>
            <person name="Campbell K."/>
            <person name="Whitaker R."/>
        </authorList>
    </citation>
    <scope>NUCLEOTIDE SEQUENCE [LARGE SCALE GENOMIC DNA]</scope>
    <source>
        <strain evidence="1 4">GG12-C01-09</strain>
        <strain evidence="2 3">NG05B_CO5_07</strain>
    </source>
</reference>
<evidence type="ECO:0000313" key="2">
    <source>
        <dbReference type="EMBL" id="ALU31140.1"/>
    </source>
</evidence>
<dbReference type="OrthoDB" id="19374at2157"/>
<evidence type="ECO:0000313" key="3">
    <source>
        <dbReference type="Proteomes" id="UP000060043"/>
    </source>
</evidence>
<dbReference type="Proteomes" id="UP000060043">
    <property type="component" value="Chromosome"/>
</dbReference>
<evidence type="ECO:0000313" key="1">
    <source>
        <dbReference type="EMBL" id="ALU30419.1"/>
    </source>
</evidence>
<protein>
    <submittedName>
        <fullName evidence="2">Uncharacterized protein</fullName>
    </submittedName>
</protein>
<dbReference type="EMBL" id="CP013695">
    <property type="protein sequence ID" value="ALU31140.1"/>
    <property type="molecule type" value="Genomic_DNA"/>
</dbReference>
<dbReference type="AlphaFoldDB" id="A0A0U2W228"/>
<gene>
    <name evidence="1" type="ORF">ATY89_11010</name>
    <name evidence="2" type="ORF">ATZ20_02565</name>
</gene>
<dbReference type="RefSeq" id="WP_011278232.1">
    <property type="nucleotide sequence ID" value="NZ_BHWZ01000003.1"/>
</dbReference>
<dbReference type="OMA" id="ETNQLMM"/>
<organism evidence="2 3">
    <name type="scientific">Sulfolobus acidocaldarius</name>
    <dbReference type="NCBI Taxonomy" id="2285"/>
    <lineage>
        <taxon>Archaea</taxon>
        <taxon>Thermoproteota</taxon>
        <taxon>Thermoprotei</taxon>
        <taxon>Sulfolobales</taxon>
        <taxon>Sulfolobaceae</taxon>
        <taxon>Sulfolobus</taxon>
    </lineage>
</organism>